<dbReference type="AlphaFoldDB" id="X0YUZ2"/>
<dbReference type="FunFam" id="3.30.70.360:FF:000004">
    <property type="entry name" value="Peptidase M20 domain-containing protein 2"/>
    <property type="match status" value="1"/>
</dbReference>
<name>X0YUZ2_9ZZZZ</name>
<dbReference type="PANTHER" id="PTHR30575">
    <property type="entry name" value="PEPTIDASE M20"/>
    <property type="match status" value="1"/>
</dbReference>
<dbReference type="GO" id="GO:0046657">
    <property type="term" value="P:folic acid catabolic process"/>
    <property type="evidence" value="ECO:0007669"/>
    <property type="project" value="TreeGrafter"/>
</dbReference>
<dbReference type="InterPro" id="IPR036264">
    <property type="entry name" value="Bact_exopeptidase_dim_dom"/>
</dbReference>
<accession>X0YUZ2</accession>
<dbReference type="Gene3D" id="3.40.630.10">
    <property type="entry name" value="Zn peptidases"/>
    <property type="match status" value="2"/>
</dbReference>
<dbReference type="SUPFAM" id="SSF55031">
    <property type="entry name" value="Bacterial exopeptidase dimerisation domain"/>
    <property type="match status" value="1"/>
</dbReference>
<feature type="domain" description="Peptidase M20 dimerisation" evidence="1">
    <location>
        <begin position="21"/>
        <end position="111"/>
    </location>
</feature>
<evidence type="ECO:0000313" key="2">
    <source>
        <dbReference type="EMBL" id="GAG60494.1"/>
    </source>
</evidence>
<proteinExistence type="predicted"/>
<organism evidence="2">
    <name type="scientific">marine sediment metagenome</name>
    <dbReference type="NCBI Taxonomy" id="412755"/>
    <lineage>
        <taxon>unclassified sequences</taxon>
        <taxon>metagenomes</taxon>
        <taxon>ecological metagenomes</taxon>
    </lineage>
</organism>
<reference evidence="2" key="1">
    <citation type="journal article" date="2014" name="Front. Microbiol.">
        <title>High frequency of phylogenetically diverse reductive dehalogenase-homologous genes in deep subseafloor sedimentary metagenomes.</title>
        <authorList>
            <person name="Kawai M."/>
            <person name="Futagami T."/>
            <person name="Toyoda A."/>
            <person name="Takaki Y."/>
            <person name="Nishi S."/>
            <person name="Hori S."/>
            <person name="Arai W."/>
            <person name="Tsubouchi T."/>
            <person name="Morono Y."/>
            <person name="Uchiyama I."/>
            <person name="Ito T."/>
            <person name="Fujiyama A."/>
            <person name="Inagaki F."/>
            <person name="Takami H."/>
        </authorList>
    </citation>
    <scope>NUCLEOTIDE SEQUENCE</scope>
    <source>
        <strain evidence="2">Expedition CK06-06</strain>
    </source>
</reference>
<dbReference type="GO" id="GO:0071713">
    <property type="term" value="F:para-aminobenzoyl-glutamate hydrolase activity"/>
    <property type="evidence" value="ECO:0007669"/>
    <property type="project" value="TreeGrafter"/>
</dbReference>
<dbReference type="EMBL" id="BART01002368">
    <property type="protein sequence ID" value="GAG60494.1"/>
    <property type="molecule type" value="Genomic_DNA"/>
</dbReference>
<comment type="caution">
    <text evidence="2">The sequence shown here is derived from an EMBL/GenBank/DDBJ whole genome shotgun (WGS) entry which is preliminary data.</text>
</comment>
<dbReference type="Gene3D" id="3.30.70.360">
    <property type="match status" value="1"/>
</dbReference>
<dbReference type="GO" id="GO:0016805">
    <property type="term" value="F:dipeptidase activity"/>
    <property type="evidence" value="ECO:0007669"/>
    <property type="project" value="TreeGrafter"/>
</dbReference>
<dbReference type="InterPro" id="IPR052030">
    <property type="entry name" value="Peptidase_M20/M20A_hydrolases"/>
</dbReference>
<dbReference type="PANTHER" id="PTHR30575:SF0">
    <property type="entry name" value="XAA-ARG DIPEPTIDASE"/>
    <property type="match status" value="1"/>
</dbReference>
<feature type="non-terminal residue" evidence="2">
    <location>
        <position position="1"/>
    </location>
</feature>
<dbReference type="Pfam" id="PF07687">
    <property type="entry name" value="M20_dimer"/>
    <property type="match status" value="1"/>
</dbReference>
<gene>
    <name evidence="2" type="ORF">S01H4_07289</name>
</gene>
<dbReference type="InterPro" id="IPR011650">
    <property type="entry name" value="Peptidase_M20_dimer"/>
</dbReference>
<sequence>LTWHPMNLNTLWNSSSLAMNSFKLNFHGIAAHAAGMPEKGLSALDGVILTDIGVNYLREHVAQETRVHCVITNGGLAPNLVPDYAQVWYFVRAPHRDQVEKVYSKILNIAKGAALMTGTTFDVKFITGCYEYLPNNVIGEIIYENLLRIGAPKFIEEERKFAQELETTMPADSFQTTLKSSGLTQEEVGGFLSDKILEKDNGPLSNGKIMAGSTDVGDVSFITPTAQFGTTCWPFSLAEHSWQTTASTGTSIGSKGMIVAAKVLALTAFDLLTKPDILKRAQDEFKKATSGKKYISPLPENLNLPM</sequence>
<protein>
    <recommendedName>
        <fullName evidence="1">Peptidase M20 dimerisation domain-containing protein</fullName>
    </recommendedName>
</protein>
<evidence type="ECO:0000259" key="1">
    <source>
        <dbReference type="Pfam" id="PF07687"/>
    </source>
</evidence>
<dbReference type="GO" id="GO:0005737">
    <property type="term" value="C:cytoplasm"/>
    <property type="evidence" value="ECO:0007669"/>
    <property type="project" value="TreeGrafter"/>
</dbReference>
<dbReference type="SUPFAM" id="SSF53187">
    <property type="entry name" value="Zn-dependent exopeptidases"/>
    <property type="match status" value="1"/>
</dbReference>